<evidence type="ECO:0000256" key="7">
    <source>
        <dbReference type="ARBA" id="ARBA00048628"/>
    </source>
</evidence>
<feature type="non-terminal residue" evidence="9">
    <location>
        <position position="1"/>
    </location>
</feature>
<comment type="similarity">
    <text evidence="3 8">Belongs to the methylenetetrahydrofolate reductase family.</text>
</comment>
<evidence type="ECO:0000256" key="3">
    <source>
        <dbReference type="ARBA" id="ARBA00006743"/>
    </source>
</evidence>
<evidence type="ECO:0000256" key="6">
    <source>
        <dbReference type="ARBA" id="ARBA00023002"/>
    </source>
</evidence>
<organism evidence="9 10">
    <name type="scientific">Paenibacillus sepulcri</name>
    <dbReference type="NCBI Taxonomy" id="359917"/>
    <lineage>
        <taxon>Bacteria</taxon>
        <taxon>Bacillati</taxon>
        <taxon>Bacillota</taxon>
        <taxon>Bacilli</taxon>
        <taxon>Bacillales</taxon>
        <taxon>Paenibacillaceae</taxon>
        <taxon>Paenibacillus</taxon>
    </lineage>
</organism>
<evidence type="ECO:0000256" key="1">
    <source>
        <dbReference type="ARBA" id="ARBA00001974"/>
    </source>
</evidence>
<gene>
    <name evidence="9" type="ORF">K0U00_19180</name>
</gene>
<accession>A0ABS7C5F6</accession>
<dbReference type="PANTHER" id="PTHR45754:SF3">
    <property type="entry name" value="METHYLENETETRAHYDROFOLATE REDUCTASE (NADPH)"/>
    <property type="match status" value="1"/>
</dbReference>
<comment type="pathway">
    <text evidence="2 8">One-carbon metabolism; tetrahydrofolate interconversion.</text>
</comment>
<dbReference type="CDD" id="cd00537">
    <property type="entry name" value="MTHFR"/>
    <property type="match status" value="1"/>
</dbReference>
<evidence type="ECO:0000256" key="5">
    <source>
        <dbReference type="ARBA" id="ARBA00022827"/>
    </source>
</evidence>
<keyword evidence="10" id="KW-1185">Reference proteome</keyword>
<keyword evidence="5 8" id="KW-0274">FAD</keyword>
<keyword evidence="4 8" id="KW-0285">Flavoprotein</keyword>
<dbReference type="InterPro" id="IPR003171">
    <property type="entry name" value="Mehydrof_redctse-like"/>
</dbReference>
<reference evidence="9 10" key="1">
    <citation type="submission" date="2021-07" db="EMBL/GenBank/DDBJ databases">
        <title>Paenibacillus radiodurans sp. nov., isolated from the southeastern edge of Tengger Desert.</title>
        <authorList>
            <person name="Zhang G."/>
        </authorList>
    </citation>
    <scope>NUCLEOTIDE SEQUENCE [LARGE SCALE GENOMIC DNA]</scope>
    <source>
        <strain evidence="9 10">CCM 7311</strain>
    </source>
</reference>
<protein>
    <recommendedName>
        <fullName evidence="8">Methylenetetrahydrofolate reductase</fullName>
    </recommendedName>
</protein>
<name>A0ABS7C5F6_9BACL</name>
<keyword evidence="6 8" id="KW-0560">Oxidoreductase</keyword>
<dbReference type="SUPFAM" id="SSF51730">
    <property type="entry name" value="FAD-linked oxidoreductase"/>
    <property type="match status" value="1"/>
</dbReference>
<comment type="cofactor">
    <cofactor evidence="1 8">
        <name>FAD</name>
        <dbReference type="ChEBI" id="CHEBI:57692"/>
    </cofactor>
</comment>
<dbReference type="GO" id="GO:0004489">
    <property type="term" value="F:methylenetetrahydrofolate reductase [NAD(P)H] activity"/>
    <property type="evidence" value="ECO:0007669"/>
    <property type="project" value="UniProtKB-EC"/>
</dbReference>
<dbReference type="PANTHER" id="PTHR45754">
    <property type="entry name" value="METHYLENETETRAHYDROFOLATE REDUCTASE"/>
    <property type="match status" value="1"/>
</dbReference>
<evidence type="ECO:0000256" key="2">
    <source>
        <dbReference type="ARBA" id="ARBA00004777"/>
    </source>
</evidence>
<evidence type="ECO:0000256" key="8">
    <source>
        <dbReference type="RuleBase" id="RU003862"/>
    </source>
</evidence>
<evidence type="ECO:0000313" key="10">
    <source>
        <dbReference type="Proteomes" id="UP001519887"/>
    </source>
</evidence>
<dbReference type="Proteomes" id="UP001519887">
    <property type="component" value="Unassembled WGS sequence"/>
</dbReference>
<comment type="caution">
    <text evidence="9">The sequence shown here is derived from an EMBL/GenBank/DDBJ whole genome shotgun (WGS) entry which is preliminary data.</text>
</comment>
<dbReference type="Gene3D" id="3.20.20.220">
    <property type="match status" value="1"/>
</dbReference>
<dbReference type="EMBL" id="JAHZIK010000512">
    <property type="protein sequence ID" value="MBW7456157.1"/>
    <property type="molecule type" value="Genomic_DNA"/>
</dbReference>
<sequence>DRNLIGTQSHMMGLDALGIDHVLAVTGDPARFGDLPDSSSVYDLTSFEMIRMIKQLNEGVSFSGKALKQKANFITGAAFNPNVKYLDKAVQRLERKIEYGADYIMTQPVYNPDLIIQIAEATRHLSVPIFIGIMPLASGRNAEYLHNEVPGIQLSDEVRKRMAGLEGEAGREEGVRIAEELLEAALPHFKGIYLITPFLSYDMTVKLTRYVWQKTSVAR</sequence>
<comment type="catalytic activity">
    <reaction evidence="7">
        <text>(6S)-5-methyl-5,6,7,8-tetrahydrofolate + NAD(+) = (6R)-5,10-methylene-5,6,7,8-tetrahydrofolate + NADH + H(+)</text>
        <dbReference type="Rhea" id="RHEA:19821"/>
        <dbReference type="ChEBI" id="CHEBI:15378"/>
        <dbReference type="ChEBI" id="CHEBI:15636"/>
        <dbReference type="ChEBI" id="CHEBI:18608"/>
        <dbReference type="ChEBI" id="CHEBI:57540"/>
        <dbReference type="ChEBI" id="CHEBI:57945"/>
        <dbReference type="EC" id="1.5.1.54"/>
    </reaction>
    <physiologicalReaction direction="right-to-left" evidence="7">
        <dbReference type="Rhea" id="RHEA:19823"/>
    </physiologicalReaction>
</comment>
<proteinExistence type="inferred from homology"/>
<evidence type="ECO:0000256" key="4">
    <source>
        <dbReference type="ARBA" id="ARBA00022630"/>
    </source>
</evidence>
<dbReference type="InterPro" id="IPR029041">
    <property type="entry name" value="FAD-linked_oxidoreductase-like"/>
</dbReference>
<evidence type="ECO:0000313" key="9">
    <source>
        <dbReference type="EMBL" id="MBW7456157.1"/>
    </source>
</evidence>
<dbReference type="Pfam" id="PF02219">
    <property type="entry name" value="MTHFR"/>
    <property type="match status" value="1"/>
</dbReference>